<evidence type="ECO:0000256" key="2">
    <source>
        <dbReference type="ARBA" id="ARBA00022692"/>
    </source>
</evidence>
<feature type="transmembrane region" description="Helical" evidence="5">
    <location>
        <begin position="37"/>
        <end position="63"/>
    </location>
</feature>
<evidence type="ECO:0000256" key="4">
    <source>
        <dbReference type="ARBA" id="ARBA00023136"/>
    </source>
</evidence>
<reference evidence="7 8" key="1">
    <citation type="submission" date="2023-09" db="EMBL/GenBank/DDBJ databases">
        <authorList>
            <person name="Rey-Velasco X."/>
        </authorList>
    </citation>
    <scope>NUCLEOTIDE SEQUENCE [LARGE SCALE GENOMIC DNA]</scope>
    <source>
        <strain evidence="7 8">W431</strain>
    </source>
</reference>
<feature type="domain" description="Lipopolysaccharide assembly protein A" evidence="6">
    <location>
        <begin position="23"/>
        <end position="65"/>
    </location>
</feature>
<dbReference type="Proteomes" id="UP001266357">
    <property type="component" value="Unassembled WGS sequence"/>
</dbReference>
<keyword evidence="2 5" id="KW-0812">Transmembrane</keyword>
<dbReference type="Pfam" id="PF06305">
    <property type="entry name" value="LapA_dom"/>
    <property type="match status" value="1"/>
</dbReference>
<dbReference type="EMBL" id="JAVRIF010000001">
    <property type="protein sequence ID" value="MDT0602138.1"/>
    <property type="molecule type" value="Genomic_DNA"/>
</dbReference>
<proteinExistence type="predicted"/>
<protein>
    <submittedName>
        <fullName evidence="7">Lipopolysaccharide assembly protein LapA domain-containing protein</fullName>
    </submittedName>
</protein>
<dbReference type="InterPro" id="IPR010445">
    <property type="entry name" value="LapA_dom"/>
</dbReference>
<evidence type="ECO:0000256" key="5">
    <source>
        <dbReference type="SAM" id="Phobius"/>
    </source>
</evidence>
<evidence type="ECO:0000256" key="3">
    <source>
        <dbReference type="ARBA" id="ARBA00022989"/>
    </source>
</evidence>
<keyword evidence="1" id="KW-1003">Cell membrane</keyword>
<accession>A0ABU2ZW23</accession>
<keyword evidence="3 5" id="KW-1133">Transmembrane helix</keyword>
<sequence>MKIYMTLILVITLLVIAFVFGSQNNQMITLNYIIARAELSVAAAVSLFTIIGFFLGIFFSLLWKFVRMVKPKPISNKG</sequence>
<evidence type="ECO:0000259" key="6">
    <source>
        <dbReference type="Pfam" id="PF06305"/>
    </source>
</evidence>
<keyword evidence="8" id="KW-1185">Reference proteome</keyword>
<organism evidence="7 8">
    <name type="scientific">Thalassotalea castellviae</name>
    <dbReference type="NCBI Taxonomy" id="3075612"/>
    <lineage>
        <taxon>Bacteria</taxon>
        <taxon>Pseudomonadati</taxon>
        <taxon>Pseudomonadota</taxon>
        <taxon>Gammaproteobacteria</taxon>
        <taxon>Alteromonadales</taxon>
        <taxon>Colwelliaceae</taxon>
        <taxon>Thalassotalea</taxon>
    </lineage>
</organism>
<name>A0ABU2ZW23_9GAMM</name>
<evidence type="ECO:0000256" key="1">
    <source>
        <dbReference type="ARBA" id="ARBA00022475"/>
    </source>
</evidence>
<keyword evidence="4 5" id="KW-0472">Membrane</keyword>
<evidence type="ECO:0000313" key="7">
    <source>
        <dbReference type="EMBL" id="MDT0602138.1"/>
    </source>
</evidence>
<dbReference type="RefSeq" id="WP_311575824.1">
    <property type="nucleotide sequence ID" value="NZ_JAVRIF010000001.1"/>
</dbReference>
<gene>
    <name evidence="7" type="ORF">RM573_00855</name>
</gene>
<evidence type="ECO:0000313" key="8">
    <source>
        <dbReference type="Proteomes" id="UP001266357"/>
    </source>
</evidence>
<comment type="caution">
    <text evidence="7">The sequence shown here is derived from an EMBL/GenBank/DDBJ whole genome shotgun (WGS) entry which is preliminary data.</text>
</comment>